<evidence type="ECO:0000256" key="5">
    <source>
        <dbReference type="ARBA" id="ARBA00023001"/>
    </source>
</evidence>
<sequence length="341" mass="38834">MIAKGILGRIRTVMVVMGLLFSFCTQAEEGGWTQYKQRFLLPDGRIIDTGNNNISHTEGQGFAMLLAVYNNDLPTFDKIWQWTNATLYRKDIGLFSWRYEPGKPDPIADKNTATDGDLLIAWALLEAGKKWEVTAYLISSAEIQRALLRQTLVNYGGYQLMLPGVSGFKQSGAVIVNPSYFVFPAWQAFYEDTHLLLWKTLSDDGMAMIGKMAFGKPQLPTDWVTLQANGQMAPASDWPPRFGFDAVRVPLYLHWFQNNSPQLQPFARFWRSYDRRAIPAWIDVLSGQRADYYQNQGMRAVRDLVVGDSGPLTSRLDPDEDYYSASLHLLAYWSQRSLFLR</sequence>
<evidence type="ECO:0000256" key="3">
    <source>
        <dbReference type="ARBA" id="ARBA00022729"/>
    </source>
</evidence>
<keyword evidence="7 9" id="KW-0624">Polysaccharide degradation</keyword>
<feature type="active site" description="Nucleophile" evidence="8">
    <location>
        <position position="115"/>
    </location>
</feature>
<evidence type="ECO:0000313" key="10">
    <source>
        <dbReference type="EMBL" id="TVZ67802.1"/>
    </source>
</evidence>
<accession>A0A542D5H8</accession>
<evidence type="ECO:0000256" key="9">
    <source>
        <dbReference type="RuleBase" id="RU361167"/>
    </source>
</evidence>
<comment type="caution">
    <text evidence="10">The sequence shown here is derived from an EMBL/GenBank/DDBJ whole genome shotgun (WGS) entry which is preliminary data.</text>
</comment>
<dbReference type="PRINTS" id="PR00735">
    <property type="entry name" value="GLHYDRLASE8"/>
</dbReference>
<dbReference type="InterPro" id="IPR012341">
    <property type="entry name" value="6hp_glycosidase-like_sf"/>
</dbReference>
<dbReference type="OrthoDB" id="9766708at2"/>
<dbReference type="GO" id="GO:0008810">
    <property type="term" value="F:cellulase activity"/>
    <property type="evidence" value="ECO:0007669"/>
    <property type="project" value="UniProtKB-EC"/>
</dbReference>
<dbReference type="Gene3D" id="1.50.10.10">
    <property type="match status" value="1"/>
</dbReference>
<dbReference type="InterPro" id="IPR008928">
    <property type="entry name" value="6-hairpin_glycosidase_sf"/>
</dbReference>
<protein>
    <recommendedName>
        <fullName evidence="9">Glucanase</fullName>
        <ecNumber evidence="9">3.2.1.-</ecNumber>
    </recommendedName>
</protein>
<dbReference type="Pfam" id="PF01270">
    <property type="entry name" value="Glyco_hydro_8"/>
    <property type="match status" value="1"/>
</dbReference>
<dbReference type="AlphaFoldDB" id="A0A542D5H8"/>
<name>A0A542D5H8_SERFO</name>
<evidence type="ECO:0000256" key="2">
    <source>
        <dbReference type="ARBA" id="ARBA00009209"/>
    </source>
</evidence>
<keyword evidence="7 9" id="KW-0119">Carbohydrate metabolism</keyword>
<dbReference type="EMBL" id="VISQ01000001">
    <property type="protein sequence ID" value="TVZ67802.1"/>
    <property type="molecule type" value="Genomic_DNA"/>
</dbReference>
<keyword evidence="4 9" id="KW-0378">Hydrolase</keyword>
<evidence type="ECO:0000256" key="7">
    <source>
        <dbReference type="ARBA" id="ARBA00023326"/>
    </source>
</evidence>
<keyword evidence="6 9" id="KW-0326">Glycosidase</keyword>
<reference evidence="10" key="1">
    <citation type="submission" date="2019-06" db="EMBL/GenBank/DDBJ databases">
        <authorList>
            <person name="Deangelis K."/>
            <person name="Huntemann M."/>
            <person name="Clum A."/>
            <person name="Pillay M."/>
            <person name="Palaniappan K."/>
            <person name="Varghese N."/>
            <person name="Mikhailova N."/>
            <person name="Stamatis D."/>
            <person name="Reddy T."/>
            <person name="Daum C."/>
            <person name="Shapiro N."/>
            <person name="Ivanova N."/>
            <person name="Kyrpides N."/>
            <person name="Woyke T."/>
        </authorList>
    </citation>
    <scope>NUCLEOTIDE SEQUENCE [LARGE SCALE GENOMIC DNA]</scope>
    <source>
        <strain evidence="10">128R</strain>
    </source>
</reference>
<dbReference type="PROSITE" id="PS00812">
    <property type="entry name" value="GLYCOSYL_HYDROL_F8"/>
    <property type="match status" value="1"/>
</dbReference>
<evidence type="ECO:0000256" key="1">
    <source>
        <dbReference type="ARBA" id="ARBA00000966"/>
    </source>
</evidence>
<dbReference type="SUPFAM" id="SSF48208">
    <property type="entry name" value="Six-hairpin glycosidases"/>
    <property type="match status" value="1"/>
</dbReference>
<reference evidence="10" key="2">
    <citation type="submission" date="2019-08" db="EMBL/GenBank/DDBJ databases">
        <title>Investigation of anaerobic lignin degradation for improved lignocellulosic biofuels.</title>
        <authorList>
            <person name="Deangelis K.PhD."/>
        </authorList>
    </citation>
    <scope>NUCLEOTIDE SEQUENCE [LARGE SCALE GENOMIC DNA]</scope>
    <source>
        <strain evidence="10">128R</strain>
    </source>
</reference>
<evidence type="ECO:0000256" key="4">
    <source>
        <dbReference type="ARBA" id="ARBA00022801"/>
    </source>
</evidence>
<dbReference type="EC" id="3.2.1.-" evidence="9"/>
<comment type="similarity">
    <text evidence="2 9">Belongs to the glycosyl hydrolase 8 (cellulase D) family.</text>
</comment>
<keyword evidence="3" id="KW-0732">Signal</keyword>
<keyword evidence="5" id="KW-0136">Cellulose degradation</keyword>
<gene>
    <name evidence="10" type="ORF">FHU10_0201</name>
</gene>
<dbReference type="InterPro" id="IPR002037">
    <property type="entry name" value="Glyco_hydro_8"/>
</dbReference>
<organism evidence="10">
    <name type="scientific">Serratia fonticola</name>
    <dbReference type="NCBI Taxonomy" id="47917"/>
    <lineage>
        <taxon>Bacteria</taxon>
        <taxon>Pseudomonadati</taxon>
        <taxon>Pseudomonadota</taxon>
        <taxon>Gammaproteobacteria</taxon>
        <taxon>Enterobacterales</taxon>
        <taxon>Yersiniaceae</taxon>
        <taxon>Serratia</taxon>
    </lineage>
</organism>
<comment type="catalytic activity">
    <reaction evidence="1">
        <text>Endohydrolysis of (1-&gt;4)-beta-D-glucosidic linkages in cellulose, lichenin and cereal beta-D-glucans.</text>
        <dbReference type="EC" id="3.2.1.4"/>
    </reaction>
</comment>
<proteinExistence type="inferred from homology"/>
<dbReference type="InterPro" id="IPR019834">
    <property type="entry name" value="Glyco_hydro_8_CS"/>
</dbReference>
<dbReference type="GO" id="GO:0030245">
    <property type="term" value="P:cellulose catabolic process"/>
    <property type="evidence" value="ECO:0007669"/>
    <property type="project" value="UniProtKB-KW"/>
</dbReference>
<evidence type="ECO:0000256" key="8">
    <source>
        <dbReference type="PROSITE-ProRule" id="PRU10058"/>
    </source>
</evidence>
<evidence type="ECO:0000256" key="6">
    <source>
        <dbReference type="ARBA" id="ARBA00023295"/>
    </source>
</evidence>